<feature type="transmembrane region" description="Helical" evidence="6">
    <location>
        <begin position="50"/>
        <end position="72"/>
    </location>
</feature>
<keyword evidence="3 6" id="KW-1133">Transmembrane helix</keyword>
<dbReference type="Gene3D" id="1.20.1280.290">
    <property type="match status" value="1"/>
</dbReference>
<dbReference type="EMBL" id="LSSN01000275">
    <property type="protein sequence ID" value="OMJ24809.1"/>
    <property type="molecule type" value="Genomic_DNA"/>
</dbReference>
<reference evidence="7 8" key="1">
    <citation type="submission" date="2017-01" db="EMBL/GenBank/DDBJ databases">
        <authorList>
            <person name="Mah S.A."/>
            <person name="Swanson W.J."/>
            <person name="Moy G.W."/>
            <person name="Vacquier V.D."/>
        </authorList>
    </citation>
    <scope>NUCLEOTIDE SEQUENCE [LARGE SCALE GENOMIC DNA]</scope>
    <source>
        <strain evidence="7 8">GSMNP</strain>
    </source>
</reference>
<feature type="transmembrane region" description="Helical" evidence="6">
    <location>
        <begin position="140"/>
        <end position="160"/>
    </location>
</feature>
<keyword evidence="2 6" id="KW-0812">Transmembrane</keyword>
<dbReference type="InterPro" id="IPR006603">
    <property type="entry name" value="PQ-loop_rpt"/>
</dbReference>
<feature type="transmembrane region" description="Helical" evidence="6">
    <location>
        <begin position="78"/>
        <end position="95"/>
    </location>
</feature>
<name>A0A1R1YD40_9FUNG</name>
<keyword evidence="8" id="KW-1185">Reference proteome</keyword>
<sequence>MFFIFYPSNLKYKTIEQLESENSSPQNLPPSPAYLYTEAYQETLKVAHSILLYIAFLTLATFTFSSTVGISANVTKRFAQLLGIFSLMVTMTQFLPQIFKTFRMKRVGSFSIPMMLIQTPGGFLFSYILAKQPGSNWTSWISTLFAACFQGTLLILCLYFQYIAKTGISLPDSDTASSSAPINPFIDTAPDSGLLTSSPSNYSSIDKKPSQSSSPDKFKSQSSSSHLVESTSMKQPDGTDPSADQLLPQHQIVSNATSKTNKNPSQTTLNSSSDNAPGSDTNLPDETSRLLNK</sequence>
<dbReference type="Pfam" id="PF04193">
    <property type="entry name" value="PQ-loop"/>
    <property type="match status" value="1"/>
</dbReference>
<protein>
    <submittedName>
        <fullName evidence="7">Uncharacterized protein</fullName>
    </submittedName>
</protein>
<accession>A0A1R1YD40</accession>
<dbReference type="Proteomes" id="UP000187283">
    <property type="component" value="Unassembled WGS sequence"/>
</dbReference>
<evidence type="ECO:0000313" key="7">
    <source>
        <dbReference type="EMBL" id="OMJ24809.1"/>
    </source>
</evidence>
<evidence type="ECO:0000313" key="8">
    <source>
        <dbReference type="Proteomes" id="UP000187283"/>
    </source>
</evidence>
<feature type="transmembrane region" description="Helical" evidence="6">
    <location>
        <begin position="107"/>
        <end position="128"/>
    </location>
</feature>
<feature type="region of interest" description="Disordered" evidence="5">
    <location>
        <begin position="190"/>
        <end position="293"/>
    </location>
</feature>
<evidence type="ECO:0000256" key="3">
    <source>
        <dbReference type="ARBA" id="ARBA00022989"/>
    </source>
</evidence>
<evidence type="ECO:0000256" key="4">
    <source>
        <dbReference type="ARBA" id="ARBA00023136"/>
    </source>
</evidence>
<dbReference type="GO" id="GO:0016020">
    <property type="term" value="C:membrane"/>
    <property type="evidence" value="ECO:0007669"/>
    <property type="project" value="UniProtKB-SubCell"/>
</dbReference>
<dbReference type="OrthoDB" id="19344at2759"/>
<feature type="compositionally biased region" description="Low complexity" evidence="5">
    <location>
        <begin position="210"/>
        <end position="225"/>
    </location>
</feature>
<feature type="compositionally biased region" description="Polar residues" evidence="5">
    <location>
        <begin position="251"/>
        <end position="293"/>
    </location>
</feature>
<dbReference type="PANTHER" id="PTHR16201">
    <property type="entry name" value="SEVEN TRANSMEMBRANE PROTEIN 1-RELATED"/>
    <property type="match status" value="1"/>
</dbReference>
<organism evidence="7 8">
    <name type="scientific">Smittium culicis</name>
    <dbReference type="NCBI Taxonomy" id="133412"/>
    <lineage>
        <taxon>Eukaryota</taxon>
        <taxon>Fungi</taxon>
        <taxon>Fungi incertae sedis</taxon>
        <taxon>Zoopagomycota</taxon>
        <taxon>Kickxellomycotina</taxon>
        <taxon>Harpellomycetes</taxon>
        <taxon>Harpellales</taxon>
        <taxon>Legeriomycetaceae</taxon>
        <taxon>Smittium</taxon>
    </lineage>
</organism>
<evidence type="ECO:0000256" key="6">
    <source>
        <dbReference type="SAM" id="Phobius"/>
    </source>
</evidence>
<dbReference type="PANTHER" id="PTHR16201:SF11">
    <property type="entry name" value="PQ-LOOP REPEAT-CONTAINING PROTEIN"/>
    <property type="match status" value="1"/>
</dbReference>
<evidence type="ECO:0000256" key="5">
    <source>
        <dbReference type="SAM" id="MobiDB-lite"/>
    </source>
</evidence>
<dbReference type="AlphaFoldDB" id="A0A1R1YD40"/>
<gene>
    <name evidence="7" type="ORF">AYI70_g1320</name>
</gene>
<comment type="subcellular location">
    <subcellularLocation>
        <location evidence="1">Membrane</location>
        <topology evidence="1">Multi-pass membrane protein</topology>
    </subcellularLocation>
</comment>
<evidence type="ECO:0000256" key="2">
    <source>
        <dbReference type="ARBA" id="ARBA00022692"/>
    </source>
</evidence>
<evidence type="ECO:0000256" key="1">
    <source>
        <dbReference type="ARBA" id="ARBA00004141"/>
    </source>
</evidence>
<dbReference type="InterPro" id="IPR051415">
    <property type="entry name" value="LAAT-1"/>
</dbReference>
<proteinExistence type="predicted"/>
<dbReference type="SMART" id="SM00679">
    <property type="entry name" value="CTNS"/>
    <property type="match status" value="1"/>
</dbReference>
<comment type="caution">
    <text evidence="7">The sequence shown here is derived from an EMBL/GenBank/DDBJ whole genome shotgun (WGS) entry which is preliminary data.</text>
</comment>
<keyword evidence="4 6" id="KW-0472">Membrane</keyword>